<dbReference type="FunFam" id="3.40.50.300:FF:000011">
    <property type="entry name" value="Putative ABC transporter ATP-binding component"/>
    <property type="match status" value="1"/>
</dbReference>
<evidence type="ECO:0000259" key="6">
    <source>
        <dbReference type="PROSITE" id="PS50893"/>
    </source>
</evidence>
<dbReference type="InterPro" id="IPR017871">
    <property type="entry name" value="ABC_transporter-like_CS"/>
</dbReference>
<dbReference type="InterPro" id="IPR003593">
    <property type="entry name" value="AAA+_ATPase"/>
</dbReference>
<keyword evidence="1" id="KW-0677">Repeat</keyword>
<proteinExistence type="predicted"/>
<name>A0A1I5I6G9_9FIRM</name>
<organism evidence="7 8">
    <name type="scientific">Anaerocolumna aminovalerica</name>
    <dbReference type="NCBI Taxonomy" id="1527"/>
    <lineage>
        <taxon>Bacteria</taxon>
        <taxon>Bacillati</taxon>
        <taxon>Bacillota</taxon>
        <taxon>Clostridia</taxon>
        <taxon>Lachnospirales</taxon>
        <taxon>Lachnospiraceae</taxon>
        <taxon>Anaerocolumna</taxon>
    </lineage>
</organism>
<dbReference type="OrthoDB" id="9801441at2"/>
<gene>
    <name evidence="7" type="ORF">SAMN04489757_1402</name>
</gene>
<keyword evidence="8" id="KW-1185">Reference proteome</keyword>
<dbReference type="InterPro" id="IPR037118">
    <property type="entry name" value="Val-tRNA_synth_C_sf"/>
</dbReference>
<dbReference type="PROSITE" id="PS00211">
    <property type="entry name" value="ABC_TRANSPORTER_1"/>
    <property type="match status" value="1"/>
</dbReference>
<dbReference type="CDD" id="cd03221">
    <property type="entry name" value="ABCF_EF-3"/>
    <property type="match status" value="2"/>
</dbReference>
<dbReference type="GO" id="GO:0003677">
    <property type="term" value="F:DNA binding"/>
    <property type="evidence" value="ECO:0007669"/>
    <property type="project" value="InterPro"/>
</dbReference>
<evidence type="ECO:0000313" key="7">
    <source>
        <dbReference type="EMBL" id="SFO56163.1"/>
    </source>
</evidence>
<dbReference type="InterPro" id="IPR027417">
    <property type="entry name" value="P-loop_NTPase"/>
</dbReference>
<dbReference type="PANTHER" id="PTHR42855">
    <property type="entry name" value="ABC TRANSPORTER ATP-BINDING SUBUNIT"/>
    <property type="match status" value="1"/>
</dbReference>
<evidence type="ECO:0000256" key="4">
    <source>
        <dbReference type="SAM" id="Coils"/>
    </source>
</evidence>
<dbReference type="Pfam" id="PF00005">
    <property type="entry name" value="ABC_tran"/>
    <property type="match status" value="2"/>
</dbReference>
<feature type="domain" description="ABC transporter" evidence="6">
    <location>
        <begin position="283"/>
        <end position="500"/>
    </location>
</feature>
<feature type="domain" description="ABC transporter" evidence="6">
    <location>
        <begin position="4"/>
        <end position="219"/>
    </location>
</feature>
<evidence type="ECO:0000313" key="8">
    <source>
        <dbReference type="Proteomes" id="UP000198806"/>
    </source>
</evidence>
<dbReference type="InterPro" id="IPR003439">
    <property type="entry name" value="ABC_transporter-like_ATP-bd"/>
</dbReference>
<dbReference type="FunFam" id="3.40.50.300:FF:000309">
    <property type="entry name" value="ABC transporter ATP-binding protein"/>
    <property type="match status" value="1"/>
</dbReference>
<dbReference type="Pfam" id="PF12848">
    <property type="entry name" value="ABC_tran_Xtn"/>
    <property type="match status" value="1"/>
</dbReference>
<dbReference type="GO" id="GO:0016887">
    <property type="term" value="F:ATP hydrolysis activity"/>
    <property type="evidence" value="ECO:0007669"/>
    <property type="project" value="InterPro"/>
</dbReference>
<dbReference type="InterPro" id="IPR032781">
    <property type="entry name" value="ABC_tran_Xtn"/>
</dbReference>
<keyword evidence="2" id="KW-0547">Nucleotide-binding</keyword>
<evidence type="ECO:0000256" key="5">
    <source>
        <dbReference type="SAM" id="MobiDB-lite"/>
    </source>
</evidence>
<dbReference type="InterPro" id="IPR032524">
    <property type="entry name" value="ABC_tran_C"/>
</dbReference>
<dbReference type="EMBL" id="FOWD01000040">
    <property type="protein sequence ID" value="SFO56163.1"/>
    <property type="molecule type" value="Genomic_DNA"/>
</dbReference>
<dbReference type="Proteomes" id="UP000198806">
    <property type="component" value="Unassembled WGS sequence"/>
</dbReference>
<dbReference type="PANTHER" id="PTHR42855:SF1">
    <property type="entry name" value="ABC TRANSPORTER DOMAIN-CONTAINING PROTEIN"/>
    <property type="match status" value="1"/>
</dbReference>
<evidence type="ECO:0000256" key="1">
    <source>
        <dbReference type="ARBA" id="ARBA00022737"/>
    </source>
</evidence>
<dbReference type="SMART" id="SM00382">
    <property type="entry name" value="AAA"/>
    <property type="match status" value="2"/>
</dbReference>
<dbReference type="Gene3D" id="1.10.287.380">
    <property type="entry name" value="Valyl-tRNA synthetase, C-terminal domain"/>
    <property type="match status" value="1"/>
</dbReference>
<dbReference type="SUPFAM" id="SSF52540">
    <property type="entry name" value="P-loop containing nucleoside triphosphate hydrolases"/>
    <property type="match status" value="2"/>
</dbReference>
<feature type="region of interest" description="Disordered" evidence="5">
    <location>
        <begin position="500"/>
        <end position="521"/>
    </location>
</feature>
<protein>
    <submittedName>
        <fullName evidence="7">ATP-binding cassette, subfamily F, uup</fullName>
    </submittedName>
</protein>
<dbReference type="GO" id="GO:0005524">
    <property type="term" value="F:ATP binding"/>
    <property type="evidence" value="ECO:0007669"/>
    <property type="project" value="UniProtKB-KW"/>
</dbReference>
<reference evidence="7 8" key="1">
    <citation type="submission" date="2016-10" db="EMBL/GenBank/DDBJ databases">
        <authorList>
            <person name="de Groot N.N."/>
        </authorList>
    </citation>
    <scope>NUCLEOTIDE SEQUENCE [LARGE SCALE GENOMIC DNA]</scope>
    <source>
        <strain evidence="7 8">DSM 1283</strain>
    </source>
</reference>
<dbReference type="InterPro" id="IPR051309">
    <property type="entry name" value="ABCF_ATPase"/>
</dbReference>
<sequence length="606" mass="69515">MNLLNVEKMSKSYTEKILFDQVTLGINEGDKIGVIGINGTGKSTLLKMIAGIEEPDEGSLVKGKSVRVEYLAQSPDFDENLSILENVVIGKKAEEEYRNLEGEAKAMLQKLGINDFDGRIDVLSGGQKKRVALVRTLLTSAEILVLDEPTNHLDNDMAEWLEEYLNKYQGAFIMVTHDRYFLDKVTNKIVEIDKGNIYTYIANYTKFLELKAEREDMEMATERKKKSLYRMDLEWMMRGARARSTKQKAHIQRFEELRDRKVIEKQKNVEINALSSRLGKKTIEIDHISKSFNDKKLFEDFTYIFLKNDRIGIVGPNGSGKTTLLKIITGNLEPDSGSVEIGETVKIGYFSQENEYMDQNQRVIDYIREVAEYIETSDGSTSASQMLERFLFTGSMQYSLISKLSGGERRRLYLLKVLMEAPNILILDEPTNDLDIQTLSILEDYLDSFDGIVITVSHDRYFLDRIVERIFAFEDNGVIRQYEGGFTDYKEACRGEASSITAKPKSNEADNNEGSVTSKGKPKEAKLKFSYMEQKEYNEIDEVIAKLETDIEDLDKQIEESSTNYSKLNELMEQKENLEKELEEKMDRWVYLNDLAEQIENAKTKN</sequence>
<evidence type="ECO:0000256" key="2">
    <source>
        <dbReference type="ARBA" id="ARBA00022741"/>
    </source>
</evidence>
<feature type="coiled-coil region" evidence="4">
    <location>
        <begin position="537"/>
        <end position="588"/>
    </location>
</feature>
<keyword evidence="3 7" id="KW-0067">ATP-binding</keyword>
<dbReference type="PROSITE" id="PS50893">
    <property type="entry name" value="ABC_TRANSPORTER_2"/>
    <property type="match status" value="2"/>
</dbReference>
<dbReference type="STRING" id="1527.SAMN04489757_1402"/>
<accession>A0A1I5I6G9</accession>
<dbReference type="Pfam" id="PF16326">
    <property type="entry name" value="ABC_tran_CTD"/>
    <property type="match status" value="1"/>
</dbReference>
<dbReference type="Gene3D" id="3.40.50.300">
    <property type="entry name" value="P-loop containing nucleotide triphosphate hydrolases"/>
    <property type="match status" value="2"/>
</dbReference>
<keyword evidence="4" id="KW-0175">Coiled coil</keyword>
<dbReference type="RefSeq" id="WP_091688168.1">
    <property type="nucleotide sequence ID" value="NZ_BAABFM010000009.1"/>
</dbReference>
<dbReference type="AlphaFoldDB" id="A0A1I5I6G9"/>
<evidence type="ECO:0000256" key="3">
    <source>
        <dbReference type="ARBA" id="ARBA00022840"/>
    </source>
</evidence>